<dbReference type="EMBL" id="JARKIF010000006">
    <property type="protein sequence ID" value="KAJ7636428.1"/>
    <property type="molecule type" value="Genomic_DNA"/>
</dbReference>
<accession>A0AAD7C179</accession>
<protein>
    <submittedName>
        <fullName evidence="1">Uncharacterized protein</fullName>
    </submittedName>
</protein>
<proteinExistence type="predicted"/>
<dbReference type="AlphaFoldDB" id="A0AAD7C179"/>
<reference evidence="1" key="1">
    <citation type="submission" date="2023-03" db="EMBL/GenBank/DDBJ databases">
        <title>Massive genome expansion in bonnet fungi (Mycena s.s.) driven by repeated elements and novel gene families across ecological guilds.</title>
        <authorList>
            <consortium name="Lawrence Berkeley National Laboratory"/>
            <person name="Harder C.B."/>
            <person name="Miyauchi S."/>
            <person name="Viragh M."/>
            <person name="Kuo A."/>
            <person name="Thoen E."/>
            <person name="Andreopoulos B."/>
            <person name="Lu D."/>
            <person name="Skrede I."/>
            <person name="Drula E."/>
            <person name="Henrissat B."/>
            <person name="Morin E."/>
            <person name="Kohler A."/>
            <person name="Barry K."/>
            <person name="LaButti K."/>
            <person name="Morin E."/>
            <person name="Salamov A."/>
            <person name="Lipzen A."/>
            <person name="Mereny Z."/>
            <person name="Hegedus B."/>
            <person name="Baldrian P."/>
            <person name="Stursova M."/>
            <person name="Weitz H."/>
            <person name="Taylor A."/>
            <person name="Grigoriev I.V."/>
            <person name="Nagy L.G."/>
            <person name="Martin F."/>
            <person name="Kauserud H."/>
        </authorList>
    </citation>
    <scope>NUCLEOTIDE SEQUENCE</scope>
    <source>
        <strain evidence="1">9284</strain>
    </source>
</reference>
<evidence type="ECO:0000313" key="1">
    <source>
        <dbReference type="EMBL" id="KAJ7636428.1"/>
    </source>
</evidence>
<organism evidence="1 2">
    <name type="scientific">Roridomyces roridus</name>
    <dbReference type="NCBI Taxonomy" id="1738132"/>
    <lineage>
        <taxon>Eukaryota</taxon>
        <taxon>Fungi</taxon>
        <taxon>Dikarya</taxon>
        <taxon>Basidiomycota</taxon>
        <taxon>Agaricomycotina</taxon>
        <taxon>Agaricomycetes</taxon>
        <taxon>Agaricomycetidae</taxon>
        <taxon>Agaricales</taxon>
        <taxon>Marasmiineae</taxon>
        <taxon>Mycenaceae</taxon>
        <taxon>Roridomyces</taxon>
    </lineage>
</organism>
<name>A0AAD7C179_9AGAR</name>
<dbReference type="Proteomes" id="UP001221142">
    <property type="component" value="Unassembled WGS sequence"/>
</dbReference>
<sequence length="354" mass="38608">MFPAIYTLVSATLFYIRAAILRFFGSRSNVNPAVTPYPLAPHLENCILDIHTEGASVVAESDADLEKGYQRPTPSSPHCSPVTRPRRSTLSVVTNLHLNPAVPAKKSKGRDENMALGLPFPATSPSRKSTTHRATLIVSAVPNSKLRSRASSASAVTSPLHLEAGTHYSHHPQRDTRTTAITIDWAARVHSVFYKPSPSDVEEKEDVRAVFNSNRDSFGIALGMALDSRERNRRQATTNLHVDWAARIHSVFYKKPEPGVDDSNVRAVFNTQDSIVSALALDGASDCDTSYDSTLSTTSKLAYLRPRCDSVSSVATTSSVTSTTTTSSIDGEFLKAVESKYPGEDWADIVRFEV</sequence>
<gene>
    <name evidence="1" type="ORF">FB45DRAFT_1001540</name>
</gene>
<keyword evidence="2" id="KW-1185">Reference proteome</keyword>
<evidence type="ECO:0000313" key="2">
    <source>
        <dbReference type="Proteomes" id="UP001221142"/>
    </source>
</evidence>
<comment type="caution">
    <text evidence="1">The sequence shown here is derived from an EMBL/GenBank/DDBJ whole genome shotgun (WGS) entry which is preliminary data.</text>
</comment>